<dbReference type="GeneID" id="98657891"/>
<dbReference type="InterPro" id="IPR037483">
    <property type="entry name" value="YjjU-like"/>
</dbReference>
<comment type="caution">
    <text evidence="4">The sequence shown here is derived from an EMBL/GenBank/DDBJ whole genome shotgun (WGS) entry which is preliminary data.</text>
</comment>
<protein>
    <submittedName>
        <fullName evidence="4">Patatin family protein</fullName>
    </submittedName>
</protein>
<dbReference type="GO" id="GO:0016787">
    <property type="term" value="F:hydrolase activity"/>
    <property type="evidence" value="ECO:0007669"/>
    <property type="project" value="UniProtKB-UniRule"/>
</dbReference>
<dbReference type="InterPro" id="IPR045943">
    <property type="entry name" value="DUF6363"/>
</dbReference>
<keyword evidence="2" id="KW-0442">Lipid degradation</keyword>
<dbReference type="OrthoDB" id="9802424at2"/>
<dbReference type="Proteomes" id="UP000468668">
    <property type="component" value="Unassembled WGS sequence"/>
</dbReference>
<gene>
    <name evidence="4" type="ORF">F8C90_05660</name>
</gene>
<dbReference type="PROSITE" id="PS51635">
    <property type="entry name" value="PNPLA"/>
    <property type="match status" value="1"/>
</dbReference>
<dbReference type="Pfam" id="PF19890">
    <property type="entry name" value="DUF6363"/>
    <property type="match status" value="1"/>
</dbReference>
<dbReference type="Pfam" id="PF01734">
    <property type="entry name" value="Patatin"/>
    <property type="match status" value="1"/>
</dbReference>
<evidence type="ECO:0000256" key="2">
    <source>
        <dbReference type="PROSITE-ProRule" id="PRU01161"/>
    </source>
</evidence>
<sequence length="302" mass="33880">MSQYEPNIDDVALIFEGGGMRASYTAGVVTTLLERELNFPKVYGISAGASHTVNYVSRDIERSRASFTDLVRDPEFGGVGSFLSGRGFFNAHHLYEGIAEDLAGTDEVMAFDFETFLANKAEVHIEGFDWETGETVAWTKADMPTMLDMMLRVRASSTMPLFMPPTTIDGRTYMDGGMGTSWGICLDAARRDGFERFFIVRTQPRGYRKKPLGALSRAVFRAAFRNHPLVAERTIERPSRYNALCDEVERLEREGSACVFYPDEMPVDNKETNWEKLCASYDAGYAQAQREAASWEAWIGGR</sequence>
<organism evidence="4 5">
    <name type="scientific">Ellagibacter isourolithinifaciens</name>
    <dbReference type="NCBI Taxonomy" id="2137581"/>
    <lineage>
        <taxon>Bacteria</taxon>
        <taxon>Bacillati</taxon>
        <taxon>Actinomycetota</taxon>
        <taxon>Coriobacteriia</taxon>
        <taxon>Eggerthellales</taxon>
        <taxon>Eggerthellaceae</taxon>
        <taxon>Ellagibacter</taxon>
    </lineage>
</organism>
<keyword evidence="2" id="KW-0378">Hydrolase</keyword>
<dbReference type="CDD" id="cd07208">
    <property type="entry name" value="Pat_hypo_Ecoli_yjju_like"/>
    <property type="match status" value="1"/>
</dbReference>
<dbReference type="RefSeq" id="WP_158049488.1">
    <property type="nucleotide sequence ID" value="NZ_WAJR01000010.1"/>
</dbReference>
<evidence type="ECO:0000256" key="1">
    <source>
        <dbReference type="ARBA" id="ARBA00023098"/>
    </source>
</evidence>
<dbReference type="InterPro" id="IPR016035">
    <property type="entry name" value="Acyl_Trfase/lysoPLipase"/>
</dbReference>
<feature type="domain" description="PNPLA" evidence="3">
    <location>
        <begin position="13"/>
        <end position="190"/>
    </location>
</feature>
<feature type="short sequence motif" description="DGA/G" evidence="2">
    <location>
        <begin position="175"/>
        <end position="177"/>
    </location>
</feature>
<evidence type="ECO:0000313" key="5">
    <source>
        <dbReference type="Proteomes" id="UP000468668"/>
    </source>
</evidence>
<keyword evidence="5" id="KW-1185">Reference proteome</keyword>
<comment type="caution">
    <text evidence="2">Lacks conserved residue(s) required for the propagation of feature annotation.</text>
</comment>
<evidence type="ECO:0000259" key="3">
    <source>
        <dbReference type="PROSITE" id="PS51635"/>
    </source>
</evidence>
<keyword evidence="1 2" id="KW-0443">Lipid metabolism</keyword>
<feature type="active site" description="Proton acceptor" evidence="2">
    <location>
        <position position="175"/>
    </location>
</feature>
<accession>A0A6N6NP10</accession>
<feature type="active site" description="Nucleophile" evidence="2">
    <location>
        <position position="46"/>
    </location>
</feature>
<dbReference type="InterPro" id="IPR002641">
    <property type="entry name" value="PNPLA_dom"/>
</dbReference>
<evidence type="ECO:0000313" key="4">
    <source>
        <dbReference type="EMBL" id="KAB1640653.1"/>
    </source>
</evidence>
<feature type="short sequence motif" description="GXSXG" evidence="2">
    <location>
        <begin position="44"/>
        <end position="48"/>
    </location>
</feature>
<dbReference type="EMBL" id="WAJR01000010">
    <property type="protein sequence ID" value="KAB1640653.1"/>
    <property type="molecule type" value="Genomic_DNA"/>
</dbReference>
<reference evidence="4 5" key="1">
    <citation type="submission" date="2019-09" db="EMBL/GenBank/DDBJ databases">
        <title>Whole genome shotgun sequencing (WGS) of Ellagibacter isourolithinifaciens DSM 104140(T) and Adlercreutzia muris DSM 29508(T).</title>
        <authorList>
            <person name="Stoll D.A."/>
            <person name="Danylec N."/>
            <person name="Huch M."/>
        </authorList>
    </citation>
    <scope>NUCLEOTIDE SEQUENCE [LARGE SCALE GENOMIC DNA]</scope>
    <source>
        <strain evidence="4 5">DSM 104140</strain>
    </source>
</reference>
<dbReference type="GO" id="GO:0016042">
    <property type="term" value="P:lipid catabolic process"/>
    <property type="evidence" value="ECO:0007669"/>
    <property type="project" value="UniProtKB-UniRule"/>
</dbReference>
<dbReference type="Gene3D" id="3.40.1090.10">
    <property type="entry name" value="Cytosolic phospholipase A2 catalytic domain"/>
    <property type="match status" value="2"/>
</dbReference>
<dbReference type="SUPFAM" id="SSF52151">
    <property type="entry name" value="FabD/lysophospholipase-like"/>
    <property type="match status" value="1"/>
</dbReference>
<dbReference type="AlphaFoldDB" id="A0A6N6NP10"/>
<name>A0A6N6NP10_9ACTN</name>
<proteinExistence type="predicted"/>